<dbReference type="RefSeq" id="WP_244709709.1">
    <property type="nucleotide sequence ID" value="NZ_CP095073.1"/>
</dbReference>
<evidence type="ECO:0000313" key="2">
    <source>
        <dbReference type="Proteomes" id="UP000831787"/>
    </source>
</evidence>
<proteinExistence type="predicted"/>
<dbReference type="EMBL" id="CP095073">
    <property type="protein sequence ID" value="UOQ44060.1"/>
    <property type="molecule type" value="Genomic_DNA"/>
</dbReference>
<accession>A0ABY4EJB8</accession>
<evidence type="ECO:0000313" key="1">
    <source>
        <dbReference type="EMBL" id="UOQ44060.1"/>
    </source>
</evidence>
<protein>
    <recommendedName>
        <fullName evidence="3">DUF262 domain-containing protein</fullName>
    </recommendedName>
</protein>
<sequence length="340" mass="39624">MREDIIKGAILPPVVIGVVLPDEKFDQLSELDNKEYDKLINIINDSSLDRVSIIDGMQRTTAIIDAIEKNEEVEHNTLRVEFWLAANTNSLIYRMLILNTGQVPWNLRRQIEVVFGSMIEEIRQQVNNINLIEINQNGIRSQAGDFQANQLVELFLVFGSRKEKIDTKERLADEFTRLDFVEATSENEFIDIFYGVLEFLGLLDKLIFNYELEGIPEEDKSLYKFTKGKDLFSSQTVRVGFITAFAIEILGRPGIERTKEQHFSRWNKINENFKQLTDRLESMDNEQLGEFLDLMTLNQSILKRSSKVGDFEREFFREAFKVFIEEDFMLTSLTPCWRAY</sequence>
<evidence type="ECO:0008006" key="3">
    <source>
        <dbReference type="Google" id="ProtNLM"/>
    </source>
</evidence>
<keyword evidence="2" id="KW-1185">Reference proteome</keyword>
<gene>
    <name evidence="1" type="ORF">MUN89_19690</name>
</gene>
<reference evidence="1 2" key="1">
    <citation type="submission" date="2022-04" db="EMBL/GenBank/DDBJ databases">
        <title>Halobacillus sp. isolated from saltern.</title>
        <authorList>
            <person name="Won M."/>
            <person name="Lee C.-M."/>
            <person name="Woen H.-Y."/>
            <person name="Kwon S.-W."/>
        </authorList>
    </citation>
    <scope>NUCLEOTIDE SEQUENCE [LARGE SCALE GENOMIC DNA]</scope>
    <source>
        <strain evidence="1 2">SSBR10-3</strain>
    </source>
</reference>
<name>A0ABY4EJB8_9BACI</name>
<dbReference type="Proteomes" id="UP000831787">
    <property type="component" value="Chromosome"/>
</dbReference>
<organism evidence="1 2">
    <name type="scientific">Halobacillus salinarum</name>
    <dbReference type="NCBI Taxonomy" id="2932257"/>
    <lineage>
        <taxon>Bacteria</taxon>
        <taxon>Bacillati</taxon>
        <taxon>Bacillota</taxon>
        <taxon>Bacilli</taxon>
        <taxon>Bacillales</taxon>
        <taxon>Bacillaceae</taxon>
        <taxon>Halobacillus</taxon>
    </lineage>
</organism>